<dbReference type="GO" id="GO:0009443">
    <property type="term" value="P:pyridoxal 5'-phosphate salvage"/>
    <property type="evidence" value="ECO:0007669"/>
    <property type="project" value="InterPro"/>
</dbReference>
<dbReference type="Gene3D" id="3.40.1190.20">
    <property type="match status" value="1"/>
</dbReference>
<proteinExistence type="predicted"/>
<evidence type="ECO:0000313" key="7">
    <source>
        <dbReference type="EMBL" id="KIS23404.1"/>
    </source>
</evidence>
<evidence type="ECO:0000256" key="5">
    <source>
        <dbReference type="ARBA" id="ARBA00022840"/>
    </source>
</evidence>
<dbReference type="AlphaFoldDB" id="A0A0D1AJV4"/>
<dbReference type="RefSeq" id="WP_043031815.1">
    <property type="nucleotide sequence ID" value="NZ_JXSU01000007.1"/>
</dbReference>
<dbReference type="Proteomes" id="UP000032250">
    <property type="component" value="Unassembled WGS sequence"/>
</dbReference>
<evidence type="ECO:0000256" key="2">
    <source>
        <dbReference type="ARBA" id="ARBA00022679"/>
    </source>
</evidence>
<keyword evidence="4 7" id="KW-0418">Kinase</keyword>
<organism evidence="7 8">
    <name type="scientific">Clostridium botulinum B2 450</name>
    <dbReference type="NCBI Taxonomy" id="1379739"/>
    <lineage>
        <taxon>Bacteria</taxon>
        <taxon>Bacillati</taxon>
        <taxon>Bacillota</taxon>
        <taxon>Clostridia</taxon>
        <taxon>Eubacteriales</taxon>
        <taxon>Clostridiaceae</taxon>
        <taxon>Clostridium</taxon>
    </lineage>
</organism>
<dbReference type="SUPFAM" id="SSF53613">
    <property type="entry name" value="Ribokinase-like"/>
    <property type="match status" value="1"/>
</dbReference>
<dbReference type="PANTHER" id="PTHR10534:SF2">
    <property type="entry name" value="PYRIDOXAL KINASE"/>
    <property type="match status" value="1"/>
</dbReference>
<keyword evidence="2" id="KW-0808">Transferase</keyword>
<keyword evidence="5" id="KW-0067">ATP-binding</keyword>
<dbReference type="CDD" id="cd01173">
    <property type="entry name" value="pyridoxal_pyridoxamine_kinase"/>
    <property type="match status" value="1"/>
</dbReference>
<dbReference type="InterPro" id="IPR029056">
    <property type="entry name" value="Ribokinase-like"/>
</dbReference>
<name>A0A0D1AJV4_CLOBO</name>
<dbReference type="GO" id="GO:0005829">
    <property type="term" value="C:cytosol"/>
    <property type="evidence" value="ECO:0007669"/>
    <property type="project" value="TreeGrafter"/>
</dbReference>
<sequence>MKVNTKKVAAIHDISGYGRASLTTVIPIISLMGTQVCPIPTAVLSTHTGGFGNPEIIDLTDNLQAYIDHWKSLNLDFNCIYSGYLGSVHQINIISNFIKHFKKKDTLVVIDPVMGDDCELYSAIDYEMVHKMKEFIKLAHVITPNYTEACYLLNKDCSKCKISEKEVKEMLINLSDIGPENVIITSVPLYDNIIATVSYNKVKNEFYITKTEKLNVNYPGTGDAFTSVVVGSLLKGENIKTAVDKAVDFIRYGIEISLKYDYNQRDGILLEKALKKLI</sequence>
<accession>A0A0D1AJV4</accession>
<dbReference type="OrthoDB" id="9800808at2"/>
<feature type="domain" description="Pyridoxamine kinase/Phosphomethylpyrimidine kinase" evidence="6">
    <location>
        <begin position="75"/>
        <end position="260"/>
    </location>
</feature>
<dbReference type="GO" id="GO:0005524">
    <property type="term" value="F:ATP binding"/>
    <property type="evidence" value="ECO:0007669"/>
    <property type="project" value="UniProtKB-KW"/>
</dbReference>
<keyword evidence="3" id="KW-0547">Nucleotide-binding</keyword>
<dbReference type="GO" id="GO:0008478">
    <property type="term" value="F:pyridoxal kinase activity"/>
    <property type="evidence" value="ECO:0007669"/>
    <property type="project" value="UniProtKB-EC"/>
</dbReference>
<dbReference type="EMBL" id="JXSU01000007">
    <property type="protein sequence ID" value="KIS23404.1"/>
    <property type="molecule type" value="Genomic_DNA"/>
</dbReference>
<evidence type="ECO:0000256" key="3">
    <source>
        <dbReference type="ARBA" id="ARBA00022741"/>
    </source>
</evidence>
<dbReference type="InterPro" id="IPR004625">
    <property type="entry name" value="PyrdxlKinase"/>
</dbReference>
<evidence type="ECO:0000259" key="6">
    <source>
        <dbReference type="Pfam" id="PF08543"/>
    </source>
</evidence>
<dbReference type="NCBIfam" id="NF005491">
    <property type="entry name" value="PRK07105.1"/>
    <property type="match status" value="1"/>
</dbReference>
<dbReference type="InterPro" id="IPR013749">
    <property type="entry name" value="PM/HMP-P_kinase-1"/>
</dbReference>
<reference evidence="7 8" key="1">
    <citation type="submission" date="2014-06" db="EMBL/GenBank/DDBJ databases">
        <title>Genome characterization of distinct group I Clostridium botulinum lineages.</title>
        <authorList>
            <person name="Giordani F."/>
            <person name="Anselmo A."/>
            <person name="Fillo S."/>
            <person name="Palozzi A.M."/>
            <person name="Fortunato A."/>
            <person name="Gentile B."/>
            <person name="Ciammaruconi A."/>
            <person name="Anniballi F."/>
            <person name="De Medici D."/>
            <person name="Lista F."/>
        </authorList>
    </citation>
    <scope>NUCLEOTIDE SEQUENCE [LARGE SCALE GENOMIC DNA]</scope>
    <source>
        <strain evidence="7 8">B2 450</strain>
    </source>
</reference>
<dbReference type="Pfam" id="PF08543">
    <property type="entry name" value="Phos_pyr_kin"/>
    <property type="match status" value="1"/>
</dbReference>
<evidence type="ECO:0000256" key="4">
    <source>
        <dbReference type="ARBA" id="ARBA00022777"/>
    </source>
</evidence>
<comment type="caution">
    <text evidence="7">The sequence shown here is derived from an EMBL/GenBank/DDBJ whole genome shotgun (WGS) entry which is preliminary data.</text>
</comment>
<evidence type="ECO:0000256" key="1">
    <source>
        <dbReference type="ARBA" id="ARBA00012104"/>
    </source>
</evidence>
<dbReference type="HOGENOM" id="CLU_046496_2_0_9"/>
<evidence type="ECO:0000313" key="8">
    <source>
        <dbReference type="Proteomes" id="UP000032250"/>
    </source>
</evidence>
<dbReference type="EC" id="2.7.1.35" evidence="1"/>
<gene>
    <name evidence="7" type="ORF">N495_07310</name>
</gene>
<protein>
    <recommendedName>
        <fullName evidence="1">pyridoxal kinase</fullName>
        <ecNumber evidence="1">2.7.1.35</ecNumber>
    </recommendedName>
</protein>
<dbReference type="PANTHER" id="PTHR10534">
    <property type="entry name" value="PYRIDOXAL KINASE"/>
    <property type="match status" value="1"/>
</dbReference>
<dbReference type="PATRIC" id="fig|1379739.3.peg.1802"/>